<proteinExistence type="predicted"/>
<gene>
    <name evidence="2" type="ORF">DB88DRAFT_479274</name>
</gene>
<reference evidence="2" key="1">
    <citation type="submission" date="2023-02" db="EMBL/GenBank/DDBJ databases">
        <title>Identification and recombinant expression of a fungal hydrolase from Papiliotrema laurentii that hydrolyzes apple cutin and clears colloidal polyester polyurethane.</title>
        <authorList>
            <consortium name="DOE Joint Genome Institute"/>
            <person name="Roman V.A."/>
            <person name="Bojanowski C."/>
            <person name="Crable B.R."/>
            <person name="Wagner D.N."/>
            <person name="Hung C.S."/>
            <person name="Nadeau L.J."/>
            <person name="Schratz L."/>
            <person name="Haridas S."/>
            <person name="Pangilinan J."/>
            <person name="Lipzen A."/>
            <person name="Na H."/>
            <person name="Yan M."/>
            <person name="Ng V."/>
            <person name="Grigoriev I.V."/>
            <person name="Spatafora J.W."/>
            <person name="Barlow D."/>
            <person name="Biffinger J."/>
            <person name="Kelley-Loughnane N."/>
            <person name="Varaljay V.A."/>
            <person name="Crookes-Goodson W.J."/>
        </authorList>
    </citation>
    <scope>NUCLEOTIDE SEQUENCE</scope>
    <source>
        <strain evidence="2">5307AH</strain>
    </source>
</reference>
<feature type="region of interest" description="Disordered" evidence="1">
    <location>
        <begin position="635"/>
        <end position="674"/>
    </location>
</feature>
<evidence type="ECO:0000256" key="1">
    <source>
        <dbReference type="SAM" id="MobiDB-lite"/>
    </source>
</evidence>
<dbReference type="AlphaFoldDB" id="A0AAD9FWX0"/>
<feature type="region of interest" description="Disordered" evidence="1">
    <location>
        <begin position="206"/>
        <end position="228"/>
    </location>
</feature>
<feature type="region of interest" description="Disordered" evidence="1">
    <location>
        <begin position="49"/>
        <end position="79"/>
    </location>
</feature>
<dbReference type="Proteomes" id="UP001182556">
    <property type="component" value="Unassembled WGS sequence"/>
</dbReference>
<feature type="compositionally biased region" description="Low complexity" evidence="1">
    <location>
        <begin position="662"/>
        <end position="671"/>
    </location>
</feature>
<name>A0AAD9FWX0_PAPLA</name>
<feature type="compositionally biased region" description="Low complexity" evidence="1">
    <location>
        <begin position="639"/>
        <end position="650"/>
    </location>
</feature>
<organism evidence="2 3">
    <name type="scientific">Papiliotrema laurentii</name>
    <name type="common">Cryptococcus laurentii</name>
    <dbReference type="NCBI Taxonomy" id="5418"/>
    <lineage>
        <taxon>Eukaryota</taxon>
        <taxon>Fungi</taxon>
        <taxon>Dikarya</taxon>
        <taxon>Basidiomycota</taxon>
        <taxon>Agaricomycotina</taxon>
        <taxon>Tremellomycetes</taxon>
        <taxon>Tremellales</taxon>
        <taxon>Rhynchogastremaceae</taxon>
        <taxon>Papiliotrema</taxon>
    </lineage>
</organism>
<feature type="compositionally biased region" description="Polar residues" evidence="1">
    <location>
        <begin position="270"/>
        <end position="279"/>
    </location>
</feature>
<dbReference type="EMBL" id="JAODAN010000001">
    <property type="protein sequence ID" value="KAK1927796.1"/>
    <property type="molecule type" value="Genomic_DNA"/>
</dbReference>
<evidence type="ECO:0000313" key="2">
    <source>
        <dbReference type="EMBL" id="KAK1927796.1"/>
    </source>
</evidence>
<keyword evidence="3" id="KW-1185">Reference proteome</keyword>
<feature type="region of interest" description="Disordered" evidence="1">
    <location>
        <begin position="256"/>
        <end position="287"/>
    </location>
</feature>
<evidence type="ECO:0000313" key="3">
    <source>
        <dbReference type="Proteomes" id="UP001182556"/>
    </source>
</evidence>
<accession>A0AAD9FWX0</accession>
<sequence length="707" mass="77400">MDSINSADFDITVDTDPHNTDAEAALEALRAAIGSEQTTDDYTNAQQHAIQDAQGSSSDIDPTNTAGPSGQSSSHNINDSNVGLSGSIIQQQTVEKLLASLNQLSSTNITIIDQLNVPSLLQGLAGSLELLVKSNKRQAELIRTLNTQFSAGFTGNIDPTLSGLYVPKGEYDALKQRYDQLAASVAANGSNAGPSRRAKRGGTVLADMIDDGGSPSTPNDDKNGGIRKRRSIKLEHLVHKMANRRLGVEYAISGFETKGSKDLPDPTSTPPTAAESQNGIEEYRPDFRGDVGASSVRPFIERVVEDCVEAWDAGLGQSEPDVDRRKIAEAVQVYWARLSKRWDEQQARDRGEVHKDEVTRRKQNQYRRQQSLLARRVAAFNSSPLNVCKLRALYRTLLTIDFAPPTNERPDPYRAYTAEEWTAYQRLANGGRAPHAHEVIDQFWWSPAVRSLLQILDVFANDQNARFKRKGRPKQPAPTFHLPAELWDRTSLPIIKPKDHNGLPLSGSAGIILFRFHVDEAVQQAFPDWADKLYDNPPVPEEDVLLPSLSEVMEASVFSHLRPRVKALRDASIVRRLSPEEVIEVNARPPPPEEPSVPDTSVDFGTDFMSKSLDEIFSITNSPFVVPGSSTMIQLPEVSSPSNGPSAGSSVRARRQAKRAATETPGGAATPVVKRVKTQGMADIAEQIVEKQVEEGIQGDTAFLAGL</sequence>
<protein>
    <submittedName>
        <fullName evidence="2">Uncharacterized protein</fullName>
    </submittedName>
</protein>
<comment type="caution">
    <text evidence="2">The sequence shown here is derived from an EMBL/GenBank/DDBJ whole genome shotgun (WGS) entry which is preliminary data.</text>
</comment>